<evidence type="ECO:0000256" key="3">
    <source>
        <dbReference type="ARBA" id="ARBA00023163"/>
    </source>
</evidence>
<sequence>MKKRRDEIVSIVNEKNEVGVTELSKKFNVSKPTIRADLNELDEQGLIHRTHGGAKKKELDFPLKDSEYDERKLKNIEDKKEIAKKALSLIEDDDCICLDASSTCYELAKLIFYSDKKITVLTSGLRTANLLKESNNLTVIIIGGIVKAKSNAVEGNLSSSLIQMFNIKIFFTSSYAISINEGLSDFSLHEANLKNELIRSSLKTVALIDHTKFNKNSIIKFGNLSDINAIITDKKISPEVYKQYSQRIDIIK</sequence>
<dbReference type="GeneID" id="95581620"/>
<dbReference type="PANTHER" id="PTHR30363">
    <property type="entry name" value="HTH-TYPE TRANSCRIPTIONAL REGULATOR SRLR-RELATED"/>
    <property type="match status" value="1"/>
</dbReference>
<dbReference type="Gene3D" id="3.40.50.1360">
    <property type="match status" value="1"/>
</dbReference>
<evidence type="ECO:0000256" key="2">
    <source>
        <dbReference type="ARBA" id="ARBA00023125"/>
    </source>
</evidence>
<dbReference type="InterPro" id="IPR018356">
    <property type="entry name" value="Tscrpt_reg_HTH_DeoR_CS"/>
</dbReference>
<dbReference type="Pfam" id="PF08220">
    <property type="entry name" value="HTH_DeoR"/>
    <property type="match status" value="1"/>
</dbReference>
<feature type="domain" description="HTH deoR-type" evidence="4">
    <location>
        <begin position="1"/>
        <end position="56"/>
    </location>
</feature>
<dbReference type="GO" id="GO:0003700">
    <property type="term" value="F:DNA-binding transcription factor activity"/>
    <property type="evidence" value="ECO:0007669"/>
    <property type="project" value="InterPro"/>
</dbReference>
<name>A0A430ANB6_9ENTE</name>
<keyword evidence="2" id="KW-0238">DNA-binding</keyword>
<dbReference type="InterPro" id="IPR050313">
    <property type="entry name" value="Carb_Metab_HTH_regulators"/>
</dbReference>
<comment type="caution">
    <text evidence="5">The sequence shown here is derived from an EMBL/GenBank/DDBJ whole genome shotgun (WGS) entry which is preliminary data.</text>
</comment>
<keyword evidence="1" id="KW-0805">Transcription regulation</keyword>
<dbReference type="InterPro" id="IPR001034">
    <property type="entry name" value="DeoR_HTH"/>
</dbReference>
<keyword evidence="3" id="KW-0804">Transcription</keyword>
<dbReference type="Gene3D" id="1.10.10.10">
    <property type="entry name" value="Winged helix-like DNA-binding domain superfamily/Winged helix DNA-binding domain"/>
    <property type="match status" value="1"/>
</dbReference>
<dbReference type="Pfam" id="PF00455">
    <property type="entry name" value="DeoRC"/>
    <property type="match status" value="1"/>
</dbReference>
<dbReference type="InterPro" id="IPR036388">
    <property type="entry name" value="WH-like_DNA-bd_sf"/>
</dbReference>
<dbReference type="SUPFAM" id="SSF100950">
    <property type="entry name" value="NagB/RpiA/CoA transferase-like"/>
    <property type="match status" value="1"/>
</dbReference>
<dbReference type="SMART" id="SM00420">
    <property type="entry name" value="HTH_DEOR"/>
    <property type="match status" value="1"/>
</dbReference>
<dbReference type="Proteomes" id="UP000288028">
    <property type="component" value="Unassembled WGS sequence"/>
</dbReference>
<accession>A0A430ANB6</accession>
<dbReference type="SMART" id="SM01134">
    <property type="entry name" value="DeoRC"/>
    <property type="match status" value="1"/>
</dbReference>
<reference evidence="5 6" key="1">
    <citation type="submission" date="2017-05" db="EMBL/GenBank/DDBJ databases">
        <title>Vagococcus spp. assemblies.</title>
        <authorList>
            <person name="Gulvik C.A."/>
        </authorList>
    </citation>
    <scope>NUCLEOTIDE SEQUENCE [LARGE SCALE GENOMIC DNA]</scope>
    <source>
        <strain evidence="5 6">SS1714</strain>
    </source>
</reference>
<proteinExistence type="predicted"/>
<evidence type="ECO:0000313" key="5">
    <source>
        <dbReference type="EMBL" id="RSU09424.1"/>
    </source>
</evidence>
<dbReference type="PROSITE" id="PS00894">
    <property type="entry name" value="HTH_DEOR_1"/>
    <property type="match status" value="1"/>
</dbReference>
<dbReference type="PANTHER" id="PTHR30363:SF44">
    <property type="entry name" value="AGA OPERON TRANSCRIPTIONAL REPRESSOR-RELATED"/>
    <property type="match status" value="1"/>
</dbReference>
<evidence type="ECO:0000256" key="1">
    <source>
        <dbReference type="ARBA" id="ARBA00023015"/>
    </source>
</evidence>
<gene>
    <name evidence="5" type="ORF">CBF28_14910</name>
</gene>
<dbReference type="InterPro" id="IPR037171">
    <property type="entry name" value="NagB/RpiA_transferase-like"/>
</dbReference>
<protein>
    <submittedName>
        <fullName evidence="5">Transcriptional regulator</fullName>
    </submittedName>
</protein>
<dbReference type="AlphaFoldDB" id="A0A430ANB6"/>
<dbReference type="GO" id="GO:0003677">
    <property type="term" value="F:DNA binding"/>
    <property type="evidence" value="ECO:0007669"/>
    <property type="project" value="UniProtKB-KW"/>
</dbReference>
<dbReference type="PRINTS" id="PR00037">
    <property type="entry name" value="HTHLACR"/>
</dbReference>
<evidence type="ECO:0000259" key="4">
    <source>
        <dbReference type="PROSITE" id="PS51000"/>
    </source>
</evidence>
<dbReference type="EMBL" id="NGKB01000025">
    <property type="protein sequence ID" value="RSU09424.1"/>
    <property type="molecule type" value="Genomic_DNA"/>
</dbReference>
<dbReference type="RefSeq" id="WP_246433287.1">
    <property type="nucleotide sequence ID" value="NZ_CP060720.1"/>
</dbReference>
<dbReference type="InterPro" id="IPR036390">
    <property type="entry name" value="WH_DNA-bd_sf"/>
</dbReference>
<keyword evidence="6" id="KW-1185">Reference proteome</keyword>
<dbReference type="PROSITE" id="PS51000">
    <property type="entry name" value="HTH_DEOR_2"/>
    <property type="match status" value="1"/>
</dbReference>
<organism evidence="5 6">
    <name type="scientific">Vagococcus carniphilus</name>
    <dbReference type="NCBI Taxonomy" id="218144"/>
    <lineage>
        <taxon>Bacteria</taxon>
        <taxon>Bacillati</taxon>
        <taxon>Bacillota</taxon>
        <taxon>Bacilli</taxon>
        <taxon>Lactobacillales</taxon>
        <taxon>Enterococcaceae</taxon>
        <taxon>Vagococcus</taxon>
    </lineage>
</organism>
<dbReference type="InterPro" id="IPR014036">
    <property type="entry name" value="DeoR-like_C"/>
</dbReference>
<dbReference type="SUPFAM" id="SSF46785">
    <property type="entry name" value="Winged helix' DNA-binding domain"/>
    <property type="match status" value="1"/>
</dbReference>
<evidence type="ECO:0000313" key="6">
    <source>
        <dbReference type="Proteomes" id="UP000288028"/>
    </source>
</evidence>